<dbReference type="GO" id="GO:0008206">
    <property type="term" value="P:bile acid metabolic process"/>
    <property type="evidence" value="ECO:0007669"/>
    <property type="project" value="UniProtKB-ARBA"/>
</dbReference>
<proteinExistence type="inferred from homology"/>
<reference evidence="6 8" key="3">
    <citation type="submission" date="2017-12" db="EMBL/GenBank/DDBJ databases">
        <title>Phylogenetic diversity of female urinary microbiome.</title>
        <authorList>
            <person name="Thomas-White K."/>
            <person name="Wolfe A.J."/>
        </authorList>
    </citation>
    <scope>NUCLEOTIDE SEQUENCE [LARGE SCALE GENOMIC DNA]</scope>
    <source>
        <strain evidence="6 8">UMB0139</strain>
    </source>
</reference>
<dbReference type="InterPro" id="IPR002347">
    <property type="entry name" value="SDR_fam"/>
</dbReference>
<dbReference type="PROSITE" id="PS00061">
    <property type="entry name" value="ADH_SHORT"/>
    <property type="match status" value="1"/>
</dbReference>
<keyword evidence="2" id="KW-0560">Oxidoreductase</keyword>
<dbReference type="InterPro" id="IPR020904">
    <property type="entry name" value="Sc_DH/Rdtase_CS"/>
</dbReference>
<dbReference type="PRINTS" id="PR00080">
    <property type="entry name" value="SDRFAMILY"/>
</dbReference>
<dbReference type="SMART" id="SM00822">
    <property type="entry name" value="PKS_KR"/>
    <property type="match status" value="1"/>
</dbReference>
<dbReference type="CDD" id="cd05233">
    <property type="entry name" value="SDR_c"/>
    <property type="match status" value="1"/>
</dbReference>
<dbReference type="KEGG" id="asan:AWM72_02380"/>
<evidence type="ECO:0000313" key="7">
    <source>
        <dbReference type="Proteomes" id="UP000069912"/>
    </source>
</evidence>
<evidence type="ECO:0000313" key="8">
    <source>
        <dbReference type="Proteomes" id="UP000234239"/>
    </source>
</evidence>
<keyword evidence="7" id="KW-1185">Reference proteome</keyword>
<dbReference type="EMBL" id="CP014160">
    <property type="protein sequence ID" value="AMB93681.1"/>
    <property type="molecule type" value="Genomic_DNA"/>
</dbReference>
<name>A0A109RD34_9LACT</name>
<dbReference type="Proteomes" id="UP000069912">
    <property type="component" value="Chromosome"/>
</dbReference>
<dbReference type="Proteomes" id="UP000234239">
    <property type="component" value="Unassembled WGS sequence"/>
</dbReference>
<dbReference type="SUPFAM" id="SSF51735">
    <property type="entry name" value="NAD(P)-binding Rossmann-fold domains"/>
    <property type="match status" value="1"/>
</dbReference>
<feature type="domain" description="Ketoreductase" evidence="4">
    <location>
        <begin position="8"/>
        <end position="197"/>
    </location>
</feature>
<dbReference type="PANTHER" id="PTHR43975">
    <property type="entry name" value="ZGC:101858"/>
    <property type="match status" value="1"/>
</dbReference>
<dbReference type="RefSeq" id="WP_067972615.1">
    <property type="nucleotide sequence ID" value="NZ_CAJHKM010000004.1"/>
</dbReference>
<dbReference type="EMBL" id="PKGY01000003">
    <property type="protein sequence ID" value="PKZ21590.1"/>
    <property type="molecule type" value="Genomic_DNA"/>
</dbReference>
<dbReference type="AlphaFoldDB" id="A0A109RD34"/>
<evidence type="ECO:0000256" key="3">
    <source>
        <dbReference type="RuleBase" id="RU000363"/>
    </source>
</evidence>
<dbReference type="PRINTS" id="PR00081">
    <property type="entry name" value="GDHRDH"/>
</dbReference>
<comment type="similarity">
    <text evidence="1 3">Belongs to the short-chain dehydrogenases/reductases (SDR) family.</text>
</comment>
<dbReference type="Gene3D" id="3.40.50.720">
    <property type="entry name" value="NAD(P)-binding Rossmann-like Domain"/>
    <property type="match status" value="1"/>
</dbReference>
<reference evidence="5 7" key="1">
    <citation type="journal article" date="2016" name="Genome Announc.">
        <title>Complete Genome Sequences of Aerococcus christensenii CCUG 28831T, Aerococcus sanguinicola CCUG 43001T, Aerococcus urinae CCUG 36881T, Aerococcus urinaeequi CCUG 28094T, Aerococcus urinaehominis CCUG 42038 BT, and Aerococcus viridans CCUG 4311T.</title>
        <authorList>
            <person name="Carkaci D."/>
            <person name="Dargis R."/>
            <person name="Nielsen X.C."/>
            <person name="Skovgaard O."/>
            <person name="Fuursted K."/>
            <person name="Christensen J.J."/>
        </authorList>
    </citation>
    <scope>NUCLEOTIDE SEQUENCE [LARGE SCALE GENOMIC DNA]</scope>
    <source>
        <strain evidence="5 7">CCUG43001</strain>
    </source>
</reference>
<dbReference type="InterPro" id="IPR036291">
    <property type="entry name" value="NAD(P)-bd_dom_sf"/>
</dbReference>
<evidence type="ECO:0000256" key="1">
    <source>
        <dbReference type="ARBA" id="ARBA00006484"/>
    </source>
</evidence>
<sequence length="254" mass="27181">MTRNNQDKVALITGGGSGLGRDIAEAFCQAHYQVVITGRTEETLAATVEDFSKGYEAKIHYFVADGGDEDRVQEVVSNIADKLGRIDVLINNAQAVNTGIALEDQTLDDFRLAINSGLYGTFNYMKACFPYLKESKGSIINMGSGAGITGMAGFASYAATKEAIRGLTRVAATEWSQYGINTNAICPAVLTPAFDEWSKEHPEEYQAVLASVPARKFPDGITHVGGTALYLASPAGKMLTGRTLDIDGGQNQRP</sequence>
<evidence type="ECO:0000313" key="5">
    <source>
        <dbReference type="EMBL" id="AMB93681.1"/>
    </source>
</evidence>
<dbReference type="GeneID" id="92902914"/>
<dbReference type="Pfam" id="PF00106">
    <property type="entry name" value="adh_short"/>
    <property type="match status" value="1"/>
</dbReference>
<evidence type="ECO:0000259" key="4">
    <source>
        <dbReference type="SMART" id="SM00822"/>
    </source>
</evidence>
<evidence type="ECO:0000313" key="6">
    <source>
        <dbReference type="EMBL" id="PKZ21590.1"/>
    </source>
</evidence>
<dbReference type="GO" id="GO:0016491">
    <property type="term" value="F:oxidoreductase activity"/>
    <property type="evidence" value="ECO:0007669"/>
    <property type="project" value="UniProtKB-KW"/>
</dbReference>
<dbReference type="InterPro" id="IPR057326">
    <property type="entry name" value="KR_dom"/>
</dbReference>
<organism evidence="5 7">
    <name type="scientific">Aerococcus sanguinicola</name>
    <dbReference type="NCBI Taxonomy" id="119206"/>
    <lineage>
        <taxon>Bacteria</taxon>
        <taxon>Bacillati</taxon>
        <taxon>Bacillota</taxon>
        <taxon>Bacilli</taxon>
        <taxon>Lactobacillales</taxon>
        <taxon>Aerococcaceae</taxon>
        <taxon>Aerococcus</taxon>
    </lineage>
</organism>
<protein>
    <submittedName>
        <fullName evidence="6">NAD(P)-dependent oxidoreductase</fullName>
    </submittedName>
    <submittedName>
        <fullName evidence="5">Short-chain dehydrogenase</fullName>
    </submittedName>
</protein>
<reference evidence="7" key="2">
    <citation type="submission" date="2016-01" db="EMBL/GenBank/DDBJ databases">
        <title>Six Aerococcus type strain genome sequencing and assembly using PacBio and Illumina Hiseq.</title>
        <authorList>
            <person name="Carkaci D."/>
            <person name="Dargis R."/>
            <person name="Nielsen X.C."/>
            <person name="Skovgaard O."/>
            <person name="Fuursted K."/>
            <person name="Christensen J.J."/>
        </authorList>
    </citation>
    <scope>NUCLEOTIDE SEQUENCE [LARGE SCALE GENOMIC DNA]</scope>
    <source>
        <strain evidence="7">CCUG43001</strain>
    </source>
</reference>
<dbReference type="OrthoDB" id="9804774at2"/>
<dbReference type="FunFam" id="3.40.50.720:FF:000084">
    <property type="entry name" value="Short-chain dehydrogenase reductase"/>
    <property type="match status" value="1"/>
</dbReference>
<accession>A0A109RD34</accession>
<dbReference type="PANTHER" id="PTHR43975:SF2">
    <property type="entry name" value="EG:BACR7A4.14 PROTEIN-RELATED"/>
    <property type="match status" value="1"/>
</dbReference>
<gene>
    <name evidence="5" type="ORF">AWM72_02380</name>
    <name evidence="6" type="ORF">CYJ28_06715</name>
</gene>
<evidence type="ECO:0000256" key="2">
    <source>
        <dbReference type="ARBA" id="ARBA00023002"/>
    </source>
</evidence>